<dbReference type="Gene3D" id="3.40.50.300">
    <property type="entry name" value="P-loop containing nucleotide triphosphate hydrolases"/>
    <property type="match status" value="1"/>
</dbReference>
<accession>A0A4D7AS42</accession>
<keyword evidence="1" id="KW-0418">Kinase</keyword>
<evidence type="ECO:0000313" key="1">
    <source>
        <dbReference type="EMBL" id="QCI60313.1"/>
    </source>
</evidence>
<dbReference type="GeneID" id="89523508"/>
<proteinExistence type="predicted"/>
<dbReference type="GO" id="GO:0016301">
    <property type="term" value="F:kinase activity"/>
    <property type="evidence" value="ECO:0007669"/>
    <property type="project" value="UniProtKB-KW"/>
</dbReference>
<gene>
    <name evidence="1" type="ORF">EIO64_14740</name>
</gene>
<keyword evidence="1" id="KW-0808">Transferase</keyword>
<dbReference type="Proteomes" id="UP000298642">
    <property type="component" value="Chromosome"/>
</dbReference>
<dbReference type="Pfam" id="PF13189">
    <property type="entry name" value="Cytidylate_kin2"/>
    <property type="match status" value="1"/>
</dbReference>
<protein>
    <submittedName>
        <fullName evidence="1">Cytidylate kinase-like family protein</fullName>
    </submittedName>
</protein>
<dbReference type="EMBL" id="CP034413">
    <property type="protein sequence ID" value="QCI60313.1"/>
    <property type="molecule type" value="Genomic_DNA"/>
</dbReference>
<reference evidence="2" key="1">
    <citation type="submission" date="2018-12" db="EMBL/GenBank/DDBJ databases">
        <title>Dusodibacter welbiota gen. nov., sp. nov., isolated from human faeces and emended description of the Oscillibacter genus.</title>
        <authorList>
            <person name="Le Roy T."/>
            <person name="Van der Smissen P."/>
            <person name="Delzenne N."/>
            <person name="Muccioli G."/>
            <person name="Collet J.F."/>
            <person name="Cani P.D."/>
        </authorList>
    </citation>
    <scope>NUCLEOTIDE SEQUENCE [LARGE SCALE GENOMIC DNA]</scope>
    <source>
        <strain evidence="2">J115</strain>
    </source>
</reference>
<dbReference type="RefSeq" id="WP_021749745.1">
    <property type="nucleotide sequence ID" value="NZ_CP034413.3"/>
</dbReference>
<evidence type="ECO:0000313" key="2">
    <source>
        <dbReference type="Proteomes" id="UP000298642"/>
    </source>
</evidence>
<name>A0A4D7AS42_9FIRM</name>
<dbReference type="InterPro" id="IPR027417">
    <property type="entry name" value="P-loop_NTPase"/>
</dbReference>
<sequence>MKTIITIGRQFGSGGKEIGIRVAKELGIPFYDKELLQEAAKKSGLCEKIFENFDERPKSLLYSIAMDSYMFALPGSGVGDSLEQQVYLATFNTIRHIADQGPCVIIGRCADYALADYPNHLSLFISAPLEVRIQRVAQRQNLTPEKARQLILKTDKRRASYYEYYSSKKWGSVDSYHFCIDSSYLGLGRTVELIQAMVAHKEHPIPSPTEEDPTRPRT</sequence>
<dbReference type="AlphaFoldDB" id="A0A4D7AS42"/>
<keyword evidence="2" id="KW-1185">Reference proteome</keyword>
<organism evidence="1 2">
    <name type="scientific">Dysosmobacter welbionis</name>
    <dbReference type="NCBI Taxonomy" id="2093857"/>
    <lineage>
        <taxon>Bacteria</taxon>
        <taxon>Bacillati</taxon>
        <taxon>Bacillota</taxon>
        <taxon>Clostridia</taxon>
        <taxon>Eubacteriales</taxon>
        <taxon>Oscillospiraceae</taxon>
        <taxon>Dysosmobacter</taxon>
    </lineage>
</organism>
<dbReference type="KEGG" id="obj:EIO64_14740"/>
<dbReference type="SUPFAM" id="SSF52540">
    <property type="entry name" value="P-loop containing nucleoside triphosphate hydrolases"/>
    <property type="match status" value="1"/>
</dbReference>